<evidence type="ECO:0000313" key="1">
    <source>
        <dbReference type="EMBL" id="WMV59376.1"/>
    </source>
</evidence>
<organism evidence="1 2">
    <name type="scientific">Solanum verrucosum</name>
    <dbReference type="NCBI Taxonomy" id="315347"/>
    <lineage>
        <taxon>Eukaryota</taxon>
        <taxon>Viridiplantae</taxon>
        <taxon>Streptophyta</taxon>
        <taxon>Embryophyta</taxon>
        <taxon>Tracheophyta</taxon>
        <taxon>Spermatophyta</taxon>
        <taxon>Magnoliopsida</taxon>
        <taxon>eudicotyledons</taxon>
        <taxon>Gunneridae</taxon>
        <taxon>Pentapetalae</taxon>
        <taxon>asterids</taxon>
        <taxon>lamiids</taxon>
        <taxon>Solanales</taxon>
        <taxon>Solanaceae</taxon>
        <taxon>Solanoideae</taxon>
        <taxon>Solaneae</taxon>
        <taxon>Solanum</taxon>
    </lineage>
</organism>
<gene>
    <name evidence="1" type="ORF">MTR67_052761</name>
</gene>
<dbReference type="Proteomes" id="UP001234989">
    <property type="component" value="Chromosome 12"/>
</dbReference>
<proteinExistence type="predicted"/>
<reference evidence="1" key="1">
    <citation type="submission" date="2023-08" db="EMBL/GenBank/DDBJ databases">
        <title>A de novo genome assembly of Solanum verrucosum Schlechtendal, a Mexican diploid species geographically isolated from the other diploid A-genome species in potato relatives.</title>
        <authorList>
            <person name="Hosaka K."/>
        </authorList>
    </citation>
    <scope>NUCLEOTIDE SEQUENCE</scope>
    <source>
        <tissue evidence="1">Young leaves</tissue>
    </source>
</reference>
<name>A0AAF0V9K8_SOLVR</name>
<keyword evidence="2" id="KW-1185">Reference proteome</keyword>
<protein>
    <submittedName>
        <fullName evidence="1">Uncharacterized protein</fullName>
    </submittedName>
</protein>
<evidence type="ECO:0000313" key="2">
    <source>
        <dbReference type="Proteomes" id="UP001234989"/>
    </source>
</evidence>
<dbReference type="EMBL" id="CP133623">
    <property type="protein sequence ID" value="WMV59376.1"/>
    <property type="molecule type" value="Genomic_DNA"/>
</dbReference>
<dbReference type="AlphaFoldDB" id="A0AAF0V9K8"/>
<sequence length="170" mass="18922">MVSLLKKIENFRGTSPMPDTIRWKYSSDGVFTANRLYKKELLGQPGGSRGPWVKCGTVCQHPSHYSVSWLCYLEYSEAARVQRFVDVLVGNLYNAVAPQMKTLTYSDADHARKIENKGLEEHAAYDVRKKAKTGGSFGGDFSANHRAGKATTGFSDRDRFVFTVCLEAAS</sequence>
<accession>A0AAF0V9K8</accession>